<name>A0A246GCX9_9FLAO</name>
<organism evidence="4 5">
    <name type="scientific">Flavobacterium columnare</name>
    <dbReference type="NCBI Taxonomy" id="996"/>
    <lineage>
        <taxon>Bacteria</taxon>
        <taxon>Pseudomonadati</taxon>
        <taxon>Bacteroidota</taxon>
        <taxon>Flavobacteriia</taxon>
        <taxon>Flavobacteriales</taxon>
        <taxon>Flavobacteriaceae</taxon>
        <taxon>Flavobacterium</taxon>
    </lineage>
</organism>
<keyword evidence="3" id="KW-0998">Cell outer membrane</keyword>
<dbReference type="Proteomes" id="UP000198034">
    <property type="component" value="Unassembled WGS sequence"/>
</dbReference>
<reference evidence="4 5" key="1">
    <citation type="journal article" date="2017" name="Infect. Genet. Evol.">
        <title>Comparative genome analysis of fish pathogen Flavobacterium columnare reveals extensive sequence diversity within the species.</title>
        <authorList>
            <person name="Kayansamruaj P."/>
            <person name="Dong H.T."/>
            <person name="Hirono I."/>
            <person name="Kondo H."/>
            <person name="Senapin S."/>
            <person name="Rodkhum C."/>
        </authorList>
    </citation>
    <scope>NUCLEOTIDE SEQUENCE [LARGE SCALE GENOMIC DNA]</scope>
    <source>
        <strain evidence="4 5">1214</strain>
    </source>
</reference>
<gene>
    <name evidence="4" type="ORF">BWK62_07585</name>
</gene>
<dbReference type="InterPro" id="IPR036942">
    <property type="entry name" value="Beta-barrel_TonB_sf"/>
</dbReference>
<dbReference type="Gene3D" id="2.40.170.20">
    <property type="entry name" value="TonB-dependent receptor, beta-barrel domain"/>
    <property type="match status" value="1"/>
</dbReference>
<sequence>MNKITIYTIIAFWIFSQKGLAQKKEDTIGTEIINVVKPYTPTISDAFKIKEVLPVTEVETTQKEVVKYQIFSFPVASTFVPSKGKATSIEKIKQEKLWSNYIAAAYGNYNTLHSELFITHDIDDTQYLGGTLRYLGSGGGISGVSLNNGYADLLFGGFYSYTFDQNLLKVDASYNREGYNWYGLPIKNPNFNGVNYSIIKPQHLYNTLKADAELIVSKSFFNKMNIRYIGFSDDYNSSENRFILNPRFNFDINQTDLKLNCILDYVTTSFDKSFQINSNMQGRDLSIQQSSLIFSIHPSLTFVKDDLSIDFGAELSYLTRLKNIYSGIDQGTQTGFYFYPKIYASYKVVGDLMVANAGAEGGLEQQTYQNFANQNKFLSPTLDCKPSDRQYALFLGLNGKLANTISYHLKSTYESVKNKSLFVSNPYLSNPTQNYSYGNSFNIVYDDLKNLSFFGELKADLNKDIALGINALFNSYQTANQLEAWNLPIVKIGFLADFNIGEKFYAGTQFFYVGERKDQFKSFTGFIYPDSVQNVDPYFDMNLDLGYKHNERLTFFIKGNNLANQNYQRWLNYPVQGMQIIGGVSYKFDL</sequence>
<dbReference type="AlphaFoldDB" id="A0A246GCX9"/>
<accession>A0A246GCX9</accession>
<dbReference type="EMBL" id="MTCY01000017">
    <property type="protein sequence ID" value="OWP77436.1"/>
    <property type="molecule type" value="Genomic_DNA"/>
</dbReference>
<evidence type="ECO:0000313" key="5">
    <source>
        <dbReference type="Proteomes" id="UP000198034"/>
    </source>
</evidence>
<proteinExistence type="predicted"/>
<evidence type="ECO:0000256" key="2">
    <source>
        <dbReference type="ARBA" id="ARBA00023136"/>
    </source>
</evidence>
<dbReference type="GO" id="GO:0009279">
    <property type="term" value="C:cell outer membrane"/>
    <property type="evidence" value="ECO:0007669"/>
    <property type="project" value="UniProtKB-SubCell"/>
</dbReference>
<comment type="subcellular location">
    <subcellularLocation>
        <location evidence="1">Cell outer membrane</location>
    </subcellularLocation>
</comment>
<evidence type="ECO:0000313" key="4">
    <source>
        <dbReference type="EMBL" id="OWP77436.1"/>
    </source>
</evidence>
<protein>
    <submittedName>
        <fullName evidence="4">TonB-dependent receptor</fullName>
    </submittedName>
</protein>
<keyword evidence="4" id="KW-0675">Receptor</keyword>
<dbReference type="SUPFAM" id="SSF56935">
    <property type="entry name" value="Porins"/>
    <property type="match status" value="1"/>
</dbReference>
<keyword evidence="2" id="KW-0472">Membrane</keyword>
<evidence type="ECO:0000256" key="1">
    <source>
        <dbReference type="ARBA" id="ARBA00004442"/>
    </source>
</evidence>
<evidence type="ECO:0000256" key="3">
    <source>
        <dbReference type="ARBA" id="ARBA00023237"/>
    </source>
</evidence>
<comment type="caution">
    <text evidence="4">The sequence shown here is derived from an EMBL/GenBank/DDBJ whole genome shotgun (WGS) entry which is preliminary data.</text>
</comment>